<comment type="caution">
    <text evidence="2">The sequence shown here is derived from an EMBL/GenBank/DDBJ whole genome shotgun (WGS) entry which is preliminary data.</text>
</comment>
<reference evidence="3" key="1">
    <citation type="submission" date="2019-06" db="EMBL/GenBank/DDBJ databases">
        <title>Gordonia isolated from sludge of a wastewater treatment plant.</title>
        <authorList>
            <person name="Tamura T."/>
            <person name="Aoyama K."/>
            <person name="Kang Y."/>
            <person name="Saito S."/>
            <person name="Akiyama N."/>
            <person name="Yazawa K."/>
            <person name="Gonoi T."/>
            <person name="Mikami Y."/>
        </authorList>
    </citation>
    <scope>NUCLEOTIDE SEQUENCE [LARGE SCALE GENOMIC DNA]</scope>
    <source>
        <strain evidence="3">NBRC 107696</strain>
    </source>
</reference>
<dbReference type="PROSITE" id="PS51819">
    <property type="entry name" value="VOC"/>
    <property type="match status" value="1"/>
</dbReference>
<protein>
    <recommendedName>
        <fullName evidence="1">VOC domain-containing protein</fullName>
    </recommendedName>
</protein>
<dbReference type="Proteomes" id="UP000444960">
    <property type="component" value="Unassembled WGS sequence"/>
</dbReference>
<dbReference type="AlphaFoldDB" id="A0A7I9V962"/>
<feature type="domain" description="VOC" evidence="1">
    <location>
        <begin position="15"/>
        <end position="144"/>
    </location>
</feature>
<dbReference type="InterPro" id="IPR029068">
    <property type="entry name" value="Glyas_Bleomycin-R_OHBP_Dase"/>
</dbReference>
<proteinExistence type="predicted"/>
<dbReference type="SUPFAM" id="SSF54593">
    <property type="entry name" value="Glyoxalase/Bleomycin resistance protein/Dihydroxybiphenyl dioxygenase"/>
    <property type="match status" value="1"/>
</dbReference>
<name>A0A7I9V962_9ACTN</name>
<evidence type="ECO:0000259" key="1">
    <source>
        <dbReference type="PROSITE" id="PS51819"/>
    </source>
</evidence>
<dbReference type="PANTHER" id="PTHR36437">
    <property type="entry name" value="GLYOXALASE/BLEOMYCIN RESISTANCE PROTEIN/DIOXYGENASE"/>
    <property type="match status" value="1"/>
</dbReference>
<accession>A0A7I9V962</accession>
<sequence length="158" mass="17438">MHACGLGHMVGNVITNVSLTSIWVRDIDESKAFYTDVLGFDLGEDITMGDFRWCTVSHPTQPELSIHLTTPSAPLPDYLIEAMRRAQDEGGLPAVGLNVDDCRATVEELKGKGVEFLQDPEDRPYGVEAILRDNSGNWLVLVEPREYTDADFEGVDLG</sequence>
<organism evidence="2 3">
    <name type="scientific">Gordonia spumicola</name>
    <dbReference type="NCBI Taxonomy" id="589161"/>
    <lineage>
        <taxon>Bacteria</taxon>
        <taxon>Bacillati</taxon>
        <taxon>Actinomycetota</taxon>
        <taxon>Actinomycetes</taxon>
        <taxon>Mycobacteriales</taxon>
        <taxon>Gordoniaceae</taxon>
        <taxon>Gordonia</taxon>
    </lineage>
</organism>
<dbReference type="InterPro" id="IPR004360">
    <property type="entry name" value="Glyas_Fos-R_dOase_dom"/>
</dbReference>
<dbReference type="PANTHER" id="PTHR36437:SF2">
    <property type="entry name" value="GLYOXALASE_BLEOMYCIN RESISTANCE PROTEIN_DIOXYGENASE"/>
    <property type="match status" value="1"/>
</dbReference>
<evidence type="ECO:0000313" key="3">
    <source>
        <dbReference type="Proteomes" id="UP000444960"/>
    </source>
</evidence>
<evidence type="ECO:0000313" key="2">
    <source>
        <dbReference type="EMBL" id="GEE01845.1"/>
    </source>
</evidence>
<dbReference type="InterPro" id="IPR037523">
    <property type="entry name" value="VOC_core"/>
</dbReference>
<dbReference type="EMBL" id="BJOV01000005">
    <property type="protein sequence ID" value="GEE01845.1"/>
    <property type="molecule type" value="Genomic_DNA"/>
</dbReference>
<keyword evidence="3" id="KW-1185">Reference proteome</keyword>
<gene>
    <name evidence="2" type="ORF">nbrc107696_22910</name>
</gene>
<dbReference type="Gene3D" id="3.10.180.10">
    <property type="entry name" value="2,3-Dihydroxybiphenyl 1,2-Dioxygenase, domain 1"/>
    <property type="match status" value="1"/>
</dbReference>
<dbReference type="Pfam" id="PF00903">
    <property type="entry name" value="Glyoxalase"/>
    <property type="match status" value="1"/>
</dbReference>